<evidence type="ECO:0000256" key="1">
    <source>
        <dbReference type="ARBA" id="ARBA00004651"/>
    </source>
</evidence>
<dbReference type="CDD" id="cd06261">
    <property type="entry name" value="TM_PBP2"/>
    <property type="match status" value="1"/>
</dbReference>
<evidence type="ECO:0000256" key="6">
    <source>
        <dbReference type="ARBA" id="ARBA00023136"/>
    </source>
</evidence>
<reference evidence="9 10" key="1">
    <citation type="submission" date="2017-08" db="EMBL/GenBank/DDBJ databases">
        <title>Substantial Increase in Enzyme Production by Combined Drug-Resistance Mutations in Paenibacillus agaridevorans.</title>
        <authorList>
            <person name="Tanaka Y."/>
            <person name="Funane K."/>
            <person name="Hosaka T."/>
            <person name="Shiwa Y."/>
            <person name="Fujita N."/>
            <person name="Miyazaki T."/>
            <person name="Yoshikawa H."/>
            <person name="Murakami K."/>
            <person name="Kasahara K."/>
            <person name="Inaoka T."/>
            <person name="Hiraga Y."/>
            <person name="Ochi K."/>
        </authorList>
    </citation>
    <scope>NUCLEOTIDE SEQUENCE [LARGE SCALE GENOMIC DNA]</scope>
    <source>
        <strain evidence="9 10">T-3040</strain>
    </source>
</reference>
<dbReference type="PANTHER" id="PTHR43744:SF9">
    <property type="entry name" value="POLYGALACTURONAN_RHAMNOGALACTURONAN TRANSPORT SYSTEM PERMEASE PROTEIN YTCP"/>
    <property type="match status" value="1"/>
</dbReference>
<dbReference type="Pfam" id="PF00528">
    <property type="entry name" value="BPD_transp_1"/>
    <property type="match status" value="1"/>
</dbReference>
<dbReference type="GO" id="GO:0005886">
    <property type="term" value="C:plasma membrane"/>
    <property type="evidence" value="ECO:0007669"/>
    <property type="project" value="UniProtKB-SubCell"/>
</dbReference>
<accession>A0A2R5ESR5</accession>
<keyword evidence="3" id="KW-1003">Cell membrane</keyword>
<proteinExistence type="inferred from homology"/>
<evidence type="ECO:0000256" key="3">
    <source>
        <dbReference type="ARBA" id="ARBA00022475"/>
    </source>
</evidence>
<dbReference type="RefSeq" id="WP_087566482.1">
    <property type="nucleotide sequence ID" value="NZ_BDQX01000171.1"/>
</dbReference>
<feature type="transmembrane region" description="Helical" evidence="7">
    <location>
        <begin position="114"/>
        <end position="136"/>
    </location>
</feature>
<dbReference type="InterPro" id="IPR000515">
    <property type="entry name" value="MetI-like"/>
</dbReference>
<comment type="similarity">
    <text evidence="7">Belongs to the binding-protein-dependent transport system permease family.</text>
</comment>
<dbReference type="AlphaFoldDB" id="A0A2R5ESR5"/>
<dbReference type="Proteomes" id="UP000245202">
    <property type="component" value="Unassembled WGS sequence"/>
</dbReference>
<keyword evidence="5 7" id="KW-1133">Transmembrane helix</keyword>
<evidence type="ECO:0000256" key="5">
    <source>
        <dbReference type="ARBA" id="ARBA00022989"/>
    </source>
</evidence>
<evidence type="ECO:0000256" key="4">
    <source>
        <dbReference type="ARBA" id="ARBA00022692"/>
    </source>
</evidence>
<organism evidence="9 10">
    <name type="scientific">Paenibacillus agaridevorans</name>
    <dbReference type="NCBI Taxonomy" id="171404"/>
    <lineage>
        <taxon>Bacteria</taxon>
        <taxon>Bacillati</taxon>
        <taxon>Bacillota</taxon>
        <taxon>Bacilli</taxon>
        <taxon>Bacillales</taxon>
        <taxon>Paenibacillaceae</taxon>
        <taxon>Paenibacillus</taxon>
    </lineage>
</organism>
<feature type="transmembrane region" description="Helical" evidence="7">
    <location>
        <begin position="187"/>
        <end position="212"/>
    </location>
</feature>
<dbReference type="PROSITE" id="PS50928">
    <property type="entry name" value="ABC_TM1"/>
    <property type="match status" value="1"/>
</dbReference>
<keyword evidence="4 7" id="KW-0812">Transmembrane</keyword>
<keyword evidence="2 7" id="KW-0813">Transport</keyword>
<dbReference type="Gene3D" id="1.10.3720.10">
    <property type="entry name" value="MetI-like"/>
    <property type="match status" value="1"/>
</dbReference>
<dbReference type="GO" id="GO:0055085">
    <property type="term" value="P:transmembrane transport"/>
    <property type="evidence" value="ECO:0007669"/>
    <property type="project" value="InterPro"/>
</dbReference>
<gene>
    <name evidence="9" type="ORF">PAT3040_03303</name>
</gene>
<feature type="transmembrane region" description="Helical" evidence="7">
    <location>
        <begin position="15"/>
        <end position="40"/>
    </location>
</feature>
<feature type="domain" description="ABC transmembrane type-1" evidence="8">
    <location>
        <begin position="79"/>
        <end position="281"/>
    </location>
</feature>
<dbReference type="SUPFAM" id="SSF161098">
    <property type="entry name" value="MetI-like"/>
    <property type="match status" value="1"/>
</dbReference>
<keyword evidence="6 7" id="KW-0472">Membrane</keyword>
<dbReference type="InterPro" id="IPR035906">
    <property type="entry name" value="MetI-like_sf"/>
</dbReference>
<keyword evidence="10" id="KW-1185">Reference proteome</keyword>
<dbReference type="EMBL" id="BDQX01000171">
    <property type="protein sequence ID" value="GBG08709.1"/>
    <property type="molecule type" value="Genomic_DNA"/>
</dbReference>
<feature type="transmembrane region" description="Helical" evidence="7">
    <location>
        <begin position="47"/>
        <end position="70"/>
    </location>
</feature>
<comment type="caution">
    <text evidence="9">The sequence shown here is derived from an EMBL/GenBank/DDBJ whole genome shotgun (WGS) entry which is preliminary data.</text>
</comment>
<evidence type="ECO:0000313" key="10">
    <source>
        <dbReference type="Proteomes" id="UP000245202"/>
    </source>
</evidence>
<feature type="transmembrane region" description="Helical" evidence="7">
    <location>
        <begin position="82"/>
        <end position="102"/>
    </location>
</feature>
<sequence>MGKTMKIKQSLSERVYIWLVYIILIGSAILCLFPFLNVLAKSLSSNWAIISGKVGLMPIAFTMENMIFVIRDQLFQKAFLVSIYVTVVGTLGSVLFTAVTAYPLSKKHLPGIKFILLLYIFTMLFNGGLVPSYLLIKNLNLMDNLGSLILPALINVFNMLLMKNYYESLPESLEESAKLDGASNLRIVFSIIIPISAPVFATISLFYAVAYWSNWFSPMLYLNDPALKPLQLYLRDIVLQASDENLLNQDIDSLLNLSPEGIRNATIIVSTIPILLVYPLLQKYFIKGILIGSVKG</sequence>
<evidence type="ECO:0000313" key="9">
    <source>
        <dbReference type="EMBL" id="GBG08709.1"/>
    </source>
</evidence>
<dbReference type="PANTHER" id="PTHR43744">
    <property type="entry name" value="ABC TRANSPORTER PERMEASE PROTEIN MG189-RELATED-RELATED"/>
    <property type="match status" value="1"/>
</dbReference>
<evidence type="ECO:0000256" key="2">
    <source>
        <dbReference type="ARBA" id="ARBA00022448"/>
    </source>
</evidence>
<comment type="subcellular location">
    <subcellularLocation>
        <location evidence="1 7">Cell membrane</location>
        <topology evidence="1 7">Multi-pass membrane protein</topology>
    </subcellularLocation>
</comment>
<evidence type="ECO:0000256" key="7">
    <source>
        <dbReference type="RuleBase" id="RU363032"/>
    </source>
</evidence>
<feature type="transmembrane region" description="Helical" evidence="7">
    <location>
        <begin position="262"/>
        <end position="281"/>
    </location>
</feature>
<protein>
    <submittedName>
        <fullName evidence="9">Sugar ABC transporter permease</fullName>
    </submittedName>
</protein>
<name>A0A2R5ESR5_9BACL</name>
<evidence type="ECO:0000259" key="8">
    <source>
        <dbReference type="PROSITE" id="PS50928"/>
    </source>
</evidence>